<evidence type="ECO:0000313" key="8">
    <source>
        <dbReference type="EMBL" id="THD72914.1"/>
    </source>
</evidence>
<dbReference type="PANTHER" id="PTHR43033">
    <property type="entry name" value="TRNA(ILE)-LYSIDINE SYNTHASE-RELATED"/>
    <property type="match status" value="1"/>
</dbReference>
<evidence type="ECO:0000256" key="1">
    <source>
        <dbReference type="ARBA" id="ARBA00022598"/>
    </source>
</evidence>
<dbReference type="InterPro" id="IPR011063">
    <property type="entry name" value="TilS/TtcA_N"/>
</dbReference>
<comment type="catalytic activity">
    <reaction evidence="5 6">
        <text>cytidine(34) in tRNA(Ile2) + L-lysine + ATP = lysidine(34) in tRNA(Ile2) + AMP + diphosphate + H(+)</text>
        <dbReference type="Rhea" id="RHEA:43744"/>
        <dbReference type="Rhea" id="RHEA-COMP:10625"/>
        <dbReference type="Rhea" id="RHEA-COMP:10670"/>
        <dbReference type="ChEBI" id="CHEBI:15378"/>
        <dbReference type="ChEBI" id="CHEBI:30616"/>
        <dbReference type="ChEBI" id="CHEBI:32551"/>
        <dbReference type="ChEBI" id="CHEBI:33019"/>
        <dbReference type="ChEBI" id="CHEBI:82748"/>
        <dbReference type="ChEBI" id="CHEBI:83665"/>
        <dbReference type="ChEBI" id="CHEBI:456215"/>
        <dbReference type="EC" id="6.3.4.19"/>
    </reaction>
</comment>
<keyword evidence="9" id="KW-1185">Reference proteome</keyword>
<feature type="binding site" evidence="6">
    <location>
        <begin position="24"/>
        <end position="29"/>
    </location>
    <ligand>
        <name>ATP</name>
        <dbReference type="ChEBI" id="CHEBI:30616"/>
    </ligand>
</feature>
<dbReference type="EMBL" id="SSMD01000006">
    <property type="protein sequence ID" value="THD72914.1"/>
    <property type="molecule type" value="Genomic_DNA"/>
</dbReference>
<name>A0A4S3M9S3_9RHOB</name>
<dbReference type="Pfam" id="PF01171">
    <property type="entry name" value="ATP_bind_3"/>
    <property type="match status" value="1"/>
</dbReference>
<evidence type="ECO:0000256" key="6">
    <source>
        <dbReference type="HAMAP-Rule" id="MF_01161"/>
    </source>
</evidence>
<dbReference type="GO" id="GO:0032267">
    <property type="term" value="F:tRNA(Ile)-lysidine synthase activity"/>
    <property type="evidence" value="ECO:0007669"/>
    <property type="project" value="UniProtKB-EC"/>
</dbReference>
<proteinExistence type="inferred from homology"/>
<evidence type="ECO:0000313" key="9">
    <source>
        <dbReference type="Proteomes" id="UP000306113"/>
    </source>
</evidence>
<keyword evidence="4 6" id="KW-0067">ATP-binding</keyword>
<protein>
    <recommendedName>
        <fullName evidence="6">tRNA(Ile)-lysidine synthase</fullName>
        <ecNumber evidence="6">6.3.4.19</ecNumber>
    </recommendedName>
    <alternativeName>
        <fullName evidence="6">tRNA(Ile)-2-lysyl-cytidine synthase</fullName>
    </alternativeName>
    <alternativeName>
        <fullName evidence="6">tRNA(Ile)-lysidine synthetase</fullName>
    </alternativeName>
</protein>
<dbReference type="CDD" id="cd01992">
    <property type="entry name" value="TilS_N"/>
    <property type="match status" value="1"/>
</dbReference>
<dbReference type="GO" id="GO:0005737">
    <property type="term" value="C:cytoplasm"/>
    <property type="evidence" value="ECO:0007669"/>
    <property type="project" value="UniProtKB-SubCell"/>
</dbReference>
<reference evidence="8 9" key="1">
    <citation type="submission" date="2019-04" db="EMBL/GenBank/DDBJ databases">
        <title>Draft genome sequence of Youngimonas vesicularis.</title>
        <authorList>
            <person name="Hameed A."/>
        </authorList>
    </citation>
    <scope>NUCLEOTIDE SEQUENCE [LARGE SCALE GENOMIC DNA]</scope>
    <source>
        <strain evidence="8 9">CC-AMW-E</strain>
    </source>
</reference>
<evidence type="ECO:0000256" key="3">
    <source>
        <dbReference type="ARBA" id="ARBA00022741"/>
    </source>
</evidence>
<dbReference type="GO" id="GO:0006400">
    <property type="term" value="P:tRNA modification"/>
    <property type="evidence" value="ECO:0007669"/>
    <property type="project" value="UniProtKB-UniRule"/>
</dbReference>
<dbReference type="NCBIfam" id="TIGR02432">
    <property type="entry name" value="lysidine_TilS_N"/>
    <property type="match status" value="1"/>
</dbReference>
<evidence type="ECO:0000259" key="7">
    <source>
        <dbReference type="Pfam" id="PF01171"/>
    </source>
</evidence>
<dbReference type="Proteomes" id="UP000306113">
    <property type="component" value="Unassembled WGS sequence"/>
</dbReference>
<gene>
    <name evidence="6 8" type="primary">tilS</name>
    <name evidence="8" type="ORF">E7681_13395</name>
</gene>
<dbReference type="PANTHER" id="PTHR43033:SF1">
    <property type="entry name" value="TRNA(ILE)-LYSIDINE SYNTHASE-RELATED"/>
    <property type="match status" value="1"/>
</dbReference>
<keyword evidence="2 6" id="KW-0819">tRNA processing</keyword>
<dbReference type="SUPFAM" id="SSF52402">
    <property type="entry name" value="Adenine nucleotide alpha hydrolases-like"/>
    <property type="match status" value="1"/>
</dbReference>
<dbReference type="AlphaFoldDB" id="A0A4S3M9S3"/>
<keyword evidence="1 6" id="KW-0436">Ligase</keyword>
<keyword evidence="6" id="KW-0963">Cytoplasm</keyword>
<evidence type="ECO:0000256" key="2">
    <source>
        <dbReference type="ARBA" id="ARBA00022694"/>
    </source>
</evidence>
<accession>A0A4S3M9S3</accession>
<comment type="domain">
    <text evidence="6">The N-terminal region contains the highly conserved SGGXDS motif, predicted to be a P-loop motif involved in ATP binding.</text>
</comment>
<keyword evidence="3 6" id="KW-0547">Nucleotide-binding</keyword>
<comment type="function">
    <text evidence="6">Ligates lysine onto the cytidine present at position 34 of the AUA codon-specific tRNA(Ile) that contains the anticodon CAU, in an ATP-dependent manner. Cytidine is converted to lysidine, thus changing the amino acid specificity of the tRNA from methionine to isoleucine.</text>
</comment>
<dbReference type="OrthoDB" id="9807403at2"/>
<sequence>MTPEAAIADFLNGFSHPKLGLAVSGGGDSIAMLHLAAQGSVPLLAVTVDHGLRPEAADEARFVASVCVDLGVPHWTLRWRGWDGHGNLQDQARRARYQLIAEWARAQGVGHVALAHTLDDQAETFLMRLARSSGVDGLSEMTARQVDDVTFVRPLLGVSRADLRQMLKQRGADWVEDPSNHDPHYDRVKVRQHLVGLTDLGITAKGIADTSAALAQAREALNWAAHGFAAQHMHMVGPDVTIDIGAFADLPAELQRRLLVHVLRWLSGAEYSPRRQAVADLIQTALDGGKATLHGCAMSVRKGRIWLFREYAAVQSTSASVGHVWDNRFVISGPATNARIAALGAEGLQQLPNWRASGRPAAAVMADPAVWLDDRVIAAPLIAETQGWRAEPAPGRTDCHSALLTH</sequence>
<comment type="subcellular location">
    <subcellularLocation>
        <location evidence="6">Cytoplasm</location>
    </subcellularLocation>
</comment>
<comment type="similarity">
    <text evidence="6">Belongs to the tRNA(Ile)-lysidine synthase family.</text>
</comment>
<dbReference type="InterPro" id="IPR012094">
    <property type="entry name" value="tRNA_Ile_lys_synt"/>
</dbReference>
<evidence type="ECO:0000256" key="4">
    <source>
        <dbReference type="ARBA" id="ARBA00022840"/>
    </source>
</evidence>
<dbReference type="HAMAP" id="MF_01161">
    <property type="entry name" value="tRNA_Ile_lys_synt"/>
    <property type="match status" value="1"/>
</dbReference>
<dbReference type="InterPro" id="IPR012795">
    <property type="entry name" value="tRNA_Ile_lys_synt_N"/>
</dbReference>
<dbReference type="RefSeq" id="WP_136339811.1">
    <property type="nucleotide sequence ID" value="NZ_SSMD01000006.1"/>
</dbReference>
<evidence type="ECO:0000256" key="5">
    <source>
        <dbReference type="ARBA" id="ARBA00048539"/>
    </source>
</evidence>
<organism evidence="8 9">
    <name type="scientific">Thalassobius vesicularis</name>
    <dbReference type="NCBI Taxonomy" id="1294297"/>
    <lineage>
        <taxon>Bacteria</taxon>
        <taxon>Pseudomonadati</taxon>
        <taxon>Pseudomonadota</taxon>
        <taxon>Alphaproteobacteria</taxon>
        <taxon>Rhodobacterales</taxon>
        <taxon>Roseobacteraceae</taxon>
        <taxon>Thalassovita</taxon>
    </lineage>
</organism>
<dbReference type="EC" id="6.3.4.19" evidence="6"/>
<comment type="caution">
    <text evidence="8">The sequence shown here is derived from an EMBL/GenBank/DDBJ whole genome shotgun (WGS) entry which is preliminary data.</text>
</comment>
<dbReference type="GO" id="GO:0005524">
    <property type="term" value="F:ATP binding"/>
    <property type="evidence" value="ECO:0007669"/>
    <property type="project" value="UniProtKB-UniRule"/>
</dbReference>
<dbReference type="Gene3D" id="3.40.50.620">
    <property type="entry name" value="HUPs"/>
    <property type="match status" value="1"/>
</dbReference>
<feature type="domain" description="tRNA(Ile)-lysidine/2-thiocytidine synthase N-terminal" evidence="7">
    <location>
        <begin position="20"/>
        <end position="192"/>
    </location>
</feature>
<dbReference type="InterPro" id="IPR014729">
    <property type="entry name" value="Rossmann-like_a/b/a_fold"/>
</dbReference>